<dbReference type="Proteomes" id="UP001291623">
    <property type="component" value="Unassembled WGS sequence"/>
</dbReference>
<proteinExistence type="predicted"/>
<dbReference type="EMBL" id="JAVYJV010000017">
    <property type="protein sequence ID" value="KAK4349172.1"/>
    <property type="molecule type" value="Genomic_DNA"/>
</dbReference>
<keyword evidence="3" id="KW-1185">Reference proteome</keyword>
<evidence type="ECO:0000256" key="1">
    <source>
        <dbReference type="SAM" id="MobiDB-lite"/>
    </source>
</evidence>
<gene>
    <name evidence="2" type="ORF">RND71_031927</name>
</gene>
<feature type="region of interest" description="Disordered" evidence="1">
    <location>
        <begin position="19"/>
        <end position="53"/>
    </location>
</feature>
<accession>A0AAE1REF5</accession>
<protein>
    <submittedName>
        <fullName evidence="2">Uncharacterized protein</fullName>
    </submittedName>
</protein>
<comment type="caution">
    <text evidence="2">The sequence shown here is derived from an EMBL/GenBank/DDBJ whole genome shotgun (WGS) entry which is preliminary data.</text>
</comment>
<evidence type="ECO:0000313" key="2">
    <source>
        <dbReference type="EMBL" id="KAK4349172.1"/>
    </source>
</evidence>
<name>A0AAE1REF5_9SOLA</name>
<organism evidence="2 3">
    <name type="scientific">Anisodus tanguticus</name>
    <dbReference type="NCBI Taxonomy" id="243964"/>
    <lineage>
        <taxon>Eukaryota</taxon>
        <taxon>Viridiplantae</taxon>
        <taxon>Streptophyta</taxon>
        <taxon>Embryophyta</taxon>
        <taxon>Tracheophyta</taxon>
        <taxon>Spermatophyta</taxon>
        <taxon>Magnoliopsida</taxon>
        <taxon>eudicotyledons</taxon>
        <taxon>Gunneridae</taxon>
        <taxon>Pentapetalae</taxon>
        <taxon>asterids</taxon>
        <taxon>lamiids</taxon>
        <taxon>Solanales</taxon>
        <taxon>Solanaceae</taxon>
        <taxon>Solanoideae</taxon>
        <taxon>Hyoscyameae</taxon>
        <taxon>Anisodus</taxon>
    </lineage>
</organism>
<reference evidence="2" key="1">
    <citation type="submission" date="2023-12" db="EMBL/GenBank/DDBJ databases">
        <title>Genome assembly of Anisodus tanguticus.</title>
        <authorList>
            <person name="Wang Y.-J."/>
        </authorList>
    </citation>
    <scope>NUCLEOTIDE SEQUENCE</scope>
    <source>
        <strain evidence="2">KB-2021</strain>
        <tissue evidence="2">Leaf</tissue>
    </source>
</reference>
<dbReference type="AlphaFoldDB" id="A0AAE1REF5"/>
<evidence type="ECO:0000313" key="3">
    <source>
        <dbReference type="Proteomes" id="UP001291623"/>
    </source>
</evidence>
<sequence length="168" mass="18750">MLQCFLENIKTTSKDAEKFVHPQQNQTNKKKSKTLHDVAKKKGKKGRSCSKYQPAKPDPYACGATHKYFLCSRLSFGGLGGVLSTLEESRTQLHIKETGCIFAKRRNFTKYDPLCIKTLKVCSFKKVVIDSRSESNGTSGKWRLKILGKCGHGPSIKGMFNGSSLLEE</sequence>